<protein>
    <submittedName>
        <fullName evidence="2">Uncharacterized protein</fullName>
    </submittedName>
</protein>
<sequence length="141" mass="16027">MTYNQMLTNHRFTNPMARSFTKLSDFLSECKVLKGPEGADVTKVYLDSPTVEKDPAASRNKNHGPRKDGQSFKGQNRFSPHNRPNRGRNEDKKGDQASLHCDKCGSNPSHDTRGHKECTYRPCLKVGHLENECRMKQRHAS</sequence>
<name>A0A9P6JZK5_9FUNG</name>
<dbReference type="OrthoDB" id="2418706at2759"/>
<feature type="region of interest" description="Disordered" evidence="1">
    <location>
        <begin position="41"/>
        <end position="117"/>
    </location>
</feature>
<proteinExistence type="predicted"/>
<dbReference type="Proteomes" id="UP000780801">
    <property type="component" value="Unassembled WGS sequence"/>
</dbReference>
<accession>A0A9P6JZK5</accession>
<feature type="non-terminal residue" evidence="2">
    <location>
        <position position="141"/>
    </location>
</feature>
<keyword evidence="3" id="KW-1185">Reference proteome</keyword>
<evidence type="ECO:0000256" key="1">
    <source>
        <dbReference type="SAM" id="MobiDB-lite"/>
    </source>
</evidence>
<dbReference type="EMBL" id="JAABOA010007591">
    <property type="protein sequence ID" value="KAF9539870.1"/>
    <property type="molecule type" value="Genomic_DNA"/>
</dbReference>
<evidence type="ECO:0000313" key="2">
    <source>
        <dbReference type="EMBL" id="KAF9539870.1"/>
    </source>
</evidence>
<reference evidence="2" key="1">
    <citation type="journal article" date="2020" name="Fungal Divers.">
        <title>Resolving the Mortierellaceae phylogeny through synthesis of multi-gene phylogenetics and phylogenomics.</title>
        <authorList>
            <person name="Vandepol N."/>
            <person name="Liber J."/>
            <person name="Desiro A."/>
            <person name="Na H."/>
            <person name="Kennedy M."/>
            <person name="Barry K."/>
            <person name="Grigoriev I.V."/>
            <person name="Miller A.N."/>
            <person name="O'Donnell K."/>
            <person name="Stajich J.E."/>
            <person name="Bonito G."/>
        </authorList>
    </citation>
    <scope>NUCLEOTIDE SEQUENCE</scope>
    <source>
        <strain evidence="2">KOD1015</strain>
    </source>
</reference>
<comment type="caution">
    <text evidence="2">The sequence shown here is derived from an EMBL/GenBank/DDBJ whole genome shotgun (WGS) entry which is preliminary data.</text>
</comment>
<feature type="compositionally biased region" description="Basic and acidic residues" evidence="1">
    <location>
        <begin position="87"/>
        <end position="103"/>
    </location>
</feature>
<gene>
    <name evidence="2" type="ORF">BGW38_009906</name>
</gene>
<organism evidence="2 3">
    <name type="scientific">Lunasporangiospora selenospora</name>
    <dbReference type="NCBI Taxonomy" id="979761"/>
    <lineage>
        <taxon>Eukaryota</taxon>
        <taxon>Fungi</taxon>
        <taxon>Fungi incertae sedis</taxon>
        <taxon>Mucoromycota</taxon>
        <taxon>Mortierellomycotina</taxon>
        <taxon>Mortierellomycetes</taxon>
        <taxon>Mortierellales</taxon>
        <taxon>Mortierellaceae</taxon>
        <taxon>Lunasporangiospora</taxon>
    </lineage>
</organism>
<evidence type="ECO:0000313" key="3">
    <source>
        <dbReference type="Proteomes" id="UP000780801"/>
    </source>
</evidence>
<dbReference type="AlphaFoldDB" id="A0A9P6JZK5"/>